<dbReference type="EMBL" id="JAASQL010000017">
    <property type="protein sequence ID" value="NIJ46629.1"/>
    <property type="molecule type" value="Genomic_DNA"/>
</dbReference>
<gene>
    <name evidence="3" type="ORF">FHR24_003124</name>
</gene>
<reference evidence="3 4" key="1">
    <citation type="submission" date="2020-03" db="EMBL/GenBank/DDBJ databases">
        <title>Genomic Encyclopedia of Type Strains, Phase IV (KMG-IV): sequencing the most valuable type-strain genomes for metagenomic binning, comparative biology and taxonomic classification.</title>
        <authorList>
            <person name="Goeker M."/>
        </authorList>
    </citation>
    <scope>NUCLEOTIDE SEQUENCE [LARGE SCALE GENOMIC DNA]</scope>
    <source>
        <strain evidence="3 4">DSM 101599</strain>
    </source>
</reference>
<evidence type="ECO:0000256" key="1">
    <source>
        <dbReference type="ARBA" id="ARBA00006484"/>
    </source>
</evidence>
<dbReference type="PRINTS" id="PR00081">
    <property type="entry name" value="GDHRDH"/>
</dbReference>
<name>A0ABX0UE64_9FLAO</name>
<comment type="similarity">
    <text evidence="1">Belongs to the short-chain dehydrogenases/reductases (SDR) family.</text>
</comment>
<dbReference type="PANTHER" id="PTHR44196:SF3">
    <property type="entry name" value="SHORT CHAIN DEHYDROGENASE FAMILY PROTEIN"/>
    <property type="match status" value="1"/>
</dbReference>
<dbReference type="Gene3D" id="3.40.50.720">
    <property type="entry name" value="NAD(P)-binding Rossmann-like Domain"/>
    <property type="match status" value="1"/>
</dbReference>
<dbReference type="InterPro" id="IPR036291">
    <property type="entry name" value="NAD(P)-bd_dom_sf"/>
</dbReference>
<dbReference type="PANTHER" id="PTHR44196">
    <property type="entry name" value="DEHYDROGENASE/REDUCTASE SDR FAMILY MEMBER 7B"/>
    <property type="match status" value="1"/>
</dbReference>
<protein>
    <submittedName>
        <fullName evidence="3">Short-subunit dehydrogenase</fullName>
    </submittedName>
</protein>
<evidence type="ECO:0000313" key="4">
    <source>
        <dbReference type="Proteomes" id="UP000745859"/>
    </source>
</evidence>
<sequence>MKKSIIIGATSGIGNEIAKILAENEYQIGITGRRKKELEKLKDLKPQRFYISSFDCTVENNSEKLDLLVKEIKGLDLLILSSGTGDLNEKLEFNIENSTNKLNVIAFTEIVNWAFNFFEKQGNGHLVVISSIAGIRGSRIAPAYNASKAFQINYLEGLRQKAKKTKKPIYITDIRPGFVNTEMAKGENLFWVTTKEKAAKQIFEYIKRKKDIGYVSKRWKLISILLKIIPNQIYKQM</sequence>
<evidence type="ECO:0000256" key="2">
    <source>
        <dbReference type="ARBA" id="ARBA00023002"/>
    </source>
</evidence>
<keyword evidence="4" id="KW-1185">Reference proteome</keyword>
<evidence type="ECO:0000313" key="3">
    <source>
        <dbReference type="EMBL" id="NIJ46629.1"/>
    </source>
</evidence>
<comment type="caution">
    <text evidence="3">The sequence shown here is derived from an EMBL/GenBank/DDBJ whole genome shotgun (WGS) entry which is preliminary data.</text>
</comment>
<proteinExistence type="inferred from homology"/>
<dbReference type="Proteomes" id="UP000745859">
    <property type="component" value="Unassembled WGS sequence"/>
</dbReference>
<accession>A0ABX0UE64</accession>
<dbReference type="SUPFAM" id="SSF51735">
    <property type="entry name" value="NAD(P)-binding Rossmann-fold domains"/>
    <property type="match status" value="1"/>
</dbReference>
<dbReference type="InterPro" id="IPR002347">
    <property type="entry name" value="SDR_fam"/>
</dbReference>
<organism evidence="3 4">
    <name type="scientific">Wenyingzhuangia heitensis</name>
    <dbReference type="NCBI Taxonomy" id="1487859"/>
    <lineage>
        <taxon>Bacteria</taxon>
        <taxon>Pseudomonadati</taxon>
        <taxon>Bacteroidota</taxon>
        <taxon>Flavobacteriia</taxon>
        <taxon>Flavobacteriales</taxon>
        <taxon>Flavobacteriaceae</taxon>
        <taxon>Wenyingzhuangia</taxon>
    </lineage>
</organism>
<keyword evidence="2" id="KW-0560">Oxidoreductase</keyword>
<dbReference type="Pfam" id="PF00106">
    <property type="entry name" value="adh_short"/>
    <property type="match status" value="1"/>
</dbReference>
<dbReference type="RefSeq" id="WP_167191104.1">
    <property type="nucleotide sequence ID" value="NZ_JAASQL010000017.1"/>
</dbReference>